<organism evidence="4">
    <name type="scientific">Taenia asiatica</name>
    <name type="common">Asian tapeworm</name>
    <dbReference type="NCBI Taxonomy" id="60517"/>
    <lineage>
        <taxon>Eukaryota</taxon>
        <taxon>Metazoa</taxon>
        <taxon>Spiralia</taxon>
        <taxon>Lophotrochozoa</taxon>
        <taxon>Platyhelminthes</taxon>
        <taxon>Cestoda</taxon>
        <taxon>Eucestoda</taxon>
        <taxon>Cyclophyllidea</taxon>
        <taxon>Taeniidae</taxon>
        <taxon>Taenia</taxon>
    </lineage>
</organism>
<dbReference type="PROSITE" id="PS51257">
    <property type="entry name" value="PROKAR_LIPOPROTEIN"/>
    <property type="match status" value="1"/>
</dbReference>
<evidence type="ECO:0000313" key="4">
    <source>
        <dbReference type="WBParaSite" id="TASK_0000242901-mRNA-1"/>
    </source>
</evidence>
<accession>A0A0R3VYD5</accession>
<feature type="compositionally biased region" description="Low complexity" evidence="1">
    <location>
        <begin position="97"/>
        <end position="106"/>
    </location>
</feature>
<reference evidence="4" key="1">
    <citation type="submission" date="2017-02" db="UniProtKB">
        <authorList>
            <consortium name="WormBaseParasite"/>
        </authorList>
    </citation>
    <scope>IDENTIFICATION</scope>
</reference>
<proteinExistence type="predicted"/>
<dbReference type="AlphaFoldDB" id="A0A0R3VYD5"/>
<keyword evidence="3" id="KW-1185">Reference proteome</keyword>
<dbReference type="Proteomes" id="UP000282613">
    <property type="component" value="Unassembled WGS sequence"/>
</dbReference>
<sequence length="149" mass="15884">MGTSLRLDSSDYLTAFSSNHVVGACQEGGATGYSHNKQPPIGHHRKILLKKGTMPDTILPYHSHRVTASLAQTARWPANILADSGIVDDKFVEGSGDANANSANGDDSAHRLGQHVPPSSSSSSKTLFSPYDYTFLLLSLNACSLCICH</sequence>
<feature type="region of interest" description="Disordered" evidence="1">
    <location>
        <begin position="97"/>
        <end position="124"/>
    </location>
</feature>
<gene>
    <name evidence="2" type="ORF">TASK_LOCUS2430</name>
</gene>
<reference evidence="2 3" key="2">
    <citation type="submission" date="2018-11" db="EMBL/GenBank/DDBJ databases">
        <authorList>
            <consortium name="Pathogen Informatics"/>
        </authorList>
    </citation>
    <scope>NUCLEOTIDE SEQUENCE [LARGE SCALE GENOMIC DNA]</scope>
</reference>
<protein>
    <submittedName>
        <fullName evidence="2 4">Uncharacterized protein</fullName>
    </submittedName>
</protein>
<evidence type="ECO:0000313" key="3">
    <source>
        <dbReference type="Proteomes" id="UP000282613"/>
    </source>
</evidence>
<evidence type="ECO:0000256" key="1">
    <source>
        <dbReference type="SAM" id="MobiDB-lite"/>
    </source>
</evidence>
<name>A0A0R3VYD5_TAEAS</name>
<evidence type="ECO:0000313" key="2">
    <source>
        <dbReference type="EMBL" id="VDK25165.1"/>
    </source>
</evidence>
<dbReference type="WBParaSite" id="TASK_0000242901-mRNA-1">
    <property type="protein sequence ID" value="TASK_0000242901-mRNA-1"/>
    <property type="gene ID" value="TASK_0000242901"/>
</dbReference>
<dbReference type="EMBL" id="UYRS01001650">
    <property type="protein sequence ID" value="VDK25165.1"/>
    <property type="molecule type" value="Genomic_DNA"/>
</dbReference>